<name>A0A4S3J063_9EURO</name>
<evidence type="ECO:0000313" key="2">
    <source>
        <dbReference type="Proteomes" id="UP000308092"/>
    </source>
</evidence>
<proteinExistence type="predicted"/>
<dbReference type="Proteomes" id="UP000308092">
    <property type="component" value="Unassembled WGS sequence"/>
</dbReference>
<dbReference type="EMBL" id="SOSA01000973">
    <property type="protein sequence ID" value="THC87975.1"/>
    <property type="molecule type" value="Genomic_DNA"/>
</dbReference>
<protein>
    <submittedName>
        <fullName evidence="1">Uncharacterized protein</fullName>
    </submittedName>
</protein>
<dbReference type="AlphaFoldDB" id="A0A4S3J063"/>
<organism evidence="1 2">
    <name type="scientific">Aspergillus tanneri</name>
    <dbReference type="NCBI Taxonomy" id="1220188"/>
    <lineage>
        <taxon>Eukaryota</taxon>
        <taxon>Fungi</taxon>
        <taxon>Dikarya</taxon>
        <taxon>Ascomycota</taxon>
        <taxon>Pezizomycotina</taxon>
        <taxon>Eurotiomycetes</taxon>
        <taxon>Eurotiomycetidae</taxon>
        <taxon>Eurotiales</taxon>
        <taxon>Aspergillaceae</taxon>
        <taxon>Aspergillus</taxon>
        <taxon>Aspergillus subgen. Circumdati</taxon>
    </lineage>
</organism>
<gene>
    <name evidence="1" type="ORF">EYZ11_012575</name>
</gene>
<evidence type="ECO:0000313" key="1">
    <source>
        <dbReference type="EMBL" id="THC87975.1"/>
    </source>
</evidence>
<dbReference type="VEuPathDB" id="FungiDB:EYZ11_012575"/>
<comment type="caution">
    <text evidence="1">The sequence shown here is derived from an EMBL/GenBank/DDBJ whole genome shotgun (WGS) entry which is preliminary data.</text>
</comment>
<keyword evidence="2" id="KW-1185">Reference proteome</keyword>
<accession>A0A4S3J063</accession>
<sequence length="64" mass="7234">MPKETAVIPNQGKTTMVLILSKRIVRIDCDFMYIASGSIPVPGSLVVAQSHRNRFIYKRIEIET</sequence>
<reference evidence="1 2" key="1">
    <citation type="submission" date="2019-03" db="EMBL/GenBank/DDBJ databases">
        <title>The genome sequence of a newly discovered highly antifungal drug resistant Aspergillus species, Aspergillus tanneri NIH 1004.</title>
        <authorList>
            <person name="Mounaud S."/>
            <person name="Singh I."/>
            <person name="Joardar V."/>
            <person name="Pakala S."/>
            <person name="Pakala S."/>
            <person name="Venepally P."/>
            <person name="Hoover J."/>
            <person name="Nierman W."/>
            <person name="Chung J."/>
            <person name="Losada L."/>
        </authorList>
    </citation>
    <scope>NUCLEOTIDE SEQUENCE [LARGE SCALE GENOMIC DNA]</scope>
    <source>
        <strain evidence="1 2">NIH1004</strain>
    </source>
</reference>